<dbReference type="InterPro" id="IPR036614">
    <property type="entry name" value="RusA-like_sf"/>
</dbReference>
<sequence>MIPFEFIVDGPPVSQQTRNRTRLLAWKNIVKSAAEVYWPSGDSPSDQRLKISITYYYDSTSPDVDNIIKPIQDSLIGLVYIDDEQIVDTSCSKRDINGSFKVRGLSPVLAKGFSQDNEFLFIKVEEATNLEEVPR</sequence>
<accession>A0A3D8GSV9</accession>
<organism evidence="1 2">
    <name type="scientific">Neobacillus piezotolerans</name>
    <dbReference type="NCBI Taxonomy" id="2259171"/>
    <lineage>
        <taxon>Bacteria</taxon>
        <taxon>Bacillati</taxon>
        <taxon>Bacillota</taxon>
        <taxon>Bacilli</taxon>
        <taxon>Bacillales</taxon>
        <taxon>Bacillaceae</taxon>
        <taxon>Neobacillus</taxon>
    </lineage>
</organism>
<dbReference type="GO" id="GO:0006310">
    <property type="term" value="P:DNA recombination"/>
    <property type="evidence" value="ECO:0007669"/>
    <property type="project" value="InterPro"/>
</dbReference>
<dbReference type="InterPro" id="IPR008822">
    <property type="entry name" value="Endonuclease_RusA-like"/>
</dbReference>
<keyword evidence="2" id="KW-1185">Reference proteome</keyword>
<dbReference type="Pfam" id="PF05866">
    <property type="entry name" value="RusA"/>
    <property type="match status" value="1"/>
</dbReference>
<dbReference type="OrthoDB" id="5114842at2"/>
<proteinExistence type="predicted"/>
<reference evidence="1 2" key="1">
    <citation type="submission" date="2018-07" db="EMBL/GenBank/DDBJ databases">
        <title>Bacillus sp. YLB-04 draft genome sequence.</title>
        <authorList>
            <person name="Yu L."/>
            <person name="Tang X."/>
        </authorList>
    </citation>
    <scope>NUCLEOTIDE SEQUENCE [LARGE SCALE GENOMIC DNA]</scope>
    <source>
        <strain evidence="1 2">YLB-04</strain>
    </source>
</reference>
<dbReference type="GO" id="GO:0000287">
    <property type="term" value="F:magnesium ion binding"/>
    <property type="evidence" value="ECO:0007669"/>
    <property type="project" value="InterPro"/>
</dbReference>
<dbReference type="RefSeq" id="WP_115450973.1">
    <property type="nucleotide sequence ID" value="NZ_QNQT01000002.1"/>
</dbReference>
<evidence type="ECO:0000313" key="2">
    <source>
        <dbReference type="Proteomes" id="UP000257144"/>
    </source>
</evidence>
<dbReference type="Proteomes" id="UP000257144">
    <property type="component" value="Unassembled WGS sequence"/>
</dbReference>
<dbReference type="SUPFAM" id="SSF103084">
    <property type="entry name" value="Holliday junction resolvase RusA"/>
    <property type="match status" value="1"/>
</dbReference>
<name>A0A3D8GSV9_9BACI</name>
<evidence type="ECO:0000313" key="1">
    <source>
        <dbReference type="EMBL" id="RDU37299.1"/>
    </source>
</evidence>
<comment type="caution">
    <text evidence="1">The sequence shown here is derived from an EMBL/GenBank/DDBJ whole genome shotgun (WGS) entry which is preliminary data.</text>
</comment>
<dbReference type="AlphaFoldDB" id="A0A3D8GSV9"/>
<dbReference type="Gene3D" id="3.30.1330.70">
    <property type="entry name" value="Holliday junction resolvase RusA"/>
    <property type="match status" value="1"/>
</dbReference>
<dbReference type="EMBL" id="QNQT01000002">
    <property type="protein sequence ID" value="RDU37299.1"/>
    <property type="molecule type" value="Genomic_DNA"/>
</dbReference>
<protein>
    <submittedName>
        <fullName evidence="1">RusA family crossover junction endodeoxyribonuclease</fullName>
    </submittedName>
</protein>
<gene>
    <name evidence="1" type="ORF">DRW41_05450</name>
</gene>
<dbReference type="GO" id="GO:0006281">
    <property type="term" value="P:DNA repair"/>
    <property type="evidence" value="ECO:0007669"/>
    <property type="project" value="InterPro"/>
</dbReference>